<evidence type="ECO:0000313" key="1">
    <source>
        <dbReference type="EMBL" id="MCD7472047.1"/>
    </source>
</evidence>
<protein>
    <submittedName>
        <fullName evidence="1">Uncharacterized protein</fullName>
    </submittedName>
</protein>
<comment type="caution">
    <text evidence="1">The sequence shown here is derived from an EMBL/GenBank/DDBJ whole genome shotgun (WGS) entry which is preliminary data.</text>
</comment>
<name>A0ABS8TKI1_DATST</name>
<accession>A0ABS8TKI1</accession>
<dbReference type="EMBL" id="JACEIK010001763">
    <property type="protein sequence ID" value="MCD7472047.1"/>
    <property type="molecule type" value="Genomic_DNA"/>
</dbReference>
<dbReference type="Proteomes" id="UP000823775">
    <property type="component" value="Unassembled WGS sequence"/>
</dbReference>
<gene>
    <name evidence="1" type="ORF">HAX54_012929</name>
</gene>
<proteinExistence type="predicted"/>
<reference evidence="1 2" key="1">
    <citation type="journal article" date="2021" name="BMC Genomics">
        <title>Datura genome reveals duplications of psychoactive alkaloid biosynthetic genes and high mutation rate following tissue culture.</title>
        <authorList>
            <person name="Rajewski A."/>
            <person name="Carter-House D."/>
            <person name="Stajich J."/>
            <person name="Litt A."/>
        </authorList>
    </citation>
    <scope>NUCLEOTIDE SEQUENCE [LARGE SCALE GENOMIC DNA]</scope>
    <source>
        <strain evidence="1">AR-01</strain>
    </source>
</reference>
<keyword evidence="2" id="KW-1185">Reference proteome</keyword>
<sequence>MVNLPDHVRMDIEDENSGAIRIVKVKIQYDYLPKYYWECKLQGHIIAKYRYMYLEVAKNIEINRMDNAKGIDIKKLEIREHGSPQPHLDPSGASGDELILTVIGVRSREEDRDY</sequence>
<organism evidence="1 2">
    <name type="scientific">Datura stramonium</name>
    <name type="common">Jimsonweed</name>
    <name type="synonym">Common thornapple</name>
    <dbReference type="NCBI Taxonomy" id="4076"/>
    <lineage>
        <taxon>Eukaryota</taxon>
        <taxon>Viridiplantae</taxon>
        <taxon>Streptophyta</taxon>
        <taxon>Embryophyta</taxon>
        <taxon>Tracheophyta</taxon>
        <taxon>Spermatophyta</taxon>
        <taxon>Magnoliopsida</taxon>
        <taxon>eudicotyledons</taxon>
        <taxon>Gunneridae</taxon>
        <taxon>Pentapetalae</taxon>
        <taxon>asterids</taxon>
        <taxon>lamiids</taxon>
        <taxon>Solanales</taxon>
        <taxon>Solanaceae</taxon>
        <taxon>Solanoideae</taxon>
        <taxon>Datureae</taxon>
        <taxon>Datura</taxon>
    </lineage>
</organism>
<evidence type="ECO:0000313" key="2">
    <source>
        <dbReference type="Proteomes" id="UP000823775"/>
    </source>
</evidence>